<evidence type="ECO:0000313" key="2">
    <source>
        <dbReference type="Proteomes" id="UP001244640"/>
    </source>
</evidence>
<proteinExistence type="predicted"/>
<dbReference type="Proteomes" id="UP001244640">
    <property type="component" value="Unassembled WGS sequence"/>
</dbReference>
<accession>A0ABU0TZY0</accession>
<dbReference type="RefSeq" id="WP_209577078.1">
    <property type="nucleotide sequence ID" value="NZ_JAUTBA010000001.1"/>
</dbReference>
<gene>
    <name evidence="1" type="ORF">QE382_000241</name>
</gene>
<reference evidence="1 2" key="1">
    <citation type="submission" date="2023-07" db="EMBL/GenBank/DDBJ databases">
        <title>Functional and genomic diversity of the sorghum phyllosphere microbiome.</title>
        <authorList>
            <person name="Shade A."/>
        </authorList>
    </citation>
    <scope>NUCLEOTIDE SEQUENCE [LARGE SCALE GENOMIC DNA]</scope>
    <source>
        <strain evidence="1 2">SORGH_AS_0892</strain>
    </source>
</reference>
<dbReference type="PROSITE" id="PS51257">
    <property type="entry name" value="PROKAR_LIPOPROTEIN"/>
    <property type="match status" value="1"/>
</dbReference>
<evidence type="ECO:0008006" key="3">
    <source>
        <dbReference type="Google" id="ProtNLM"/>
    </source>
</evidence>
<name>A0ABU0TZY0_9SPHI</name>
<evidence type="ECO:0000313" key="1">
    <source>
        <dbReference type="EMBL" id="MDQ1148257.1"/>
    </source>
</evidence>
<keyword evidence="2" id="KW-1185">Reference proteome</keyword>
<dbReference type="EMBL" id="JAUTBA010000001">
    <property type="protein sequence ID" value="MDQ1148257.1"/>
    <property type="molecule type" value="Genomic_DNA"/>
</dbReference>
<sequence length="205" mass="23588">MKRNRLILVFVFALLFVSCKKENSGQDMTNLLKGKWNLKSYETTLSTGDKNGNSNVQTDNLPYQYLIFDGRDSASLRLMEPYFIGSISTEDGGKWDLPGADVSIKDGSIQTREPIYYREYYYQVAGNHLLLKENKTFNPSAWVEKWGNPATGIVDSLADYYPKLRKDIDWWDISVDENSLKLQQEISYSGKDSFRSKVIMVFSRD</sequence>
<comment type="caution">
    <text evidence="1">The sequence shown here is derived from an EMBL/GenBank/DDBJ whole genome shotgun (WGS) entry which is preliminary data.</text>
</comment>
<protein>
    <recommendedName>
        <fullName evidence="3">Lipocalin-like domain-containing protein</fullName>
    </recommendedName>
</protein>
<organism evidence="1 2">
    <name type="scientific">Sphingobacterium zeae</name>
    <dbReference type="NCBI Taxonomy" id="1776859"/>
    <lineage>
        <taxon>Bacteria</taxon>
        <taxon>Pseudomonadati</taxon>
        <taxon>Bacteroidota</taxon>
        <taxon>Sphingobacteriia</taxon>
        <taxon>Sphingobacteriales</taxon>
        <taxon>Sphingobacteriaceae</taxon>
        <taxon>Sphingobacterium</taxon>
    </lineage>
</organism>